<dbReference type="SUPFAM" id="SSF52540">
    <property type="entry name" value="P-loop containing nucleoside triphosphate hydrolases"/>
    <property type="match status" value="1"/>
</dbReference>
<dbReference type="RefSeq" id="WP_189492475.1">
    <property type="nucleotide sequence ID" value="NZ_BMZG01000004.1"/>
</dbReference>
<reference evidence="3" key="2">
    <citation type="submission" date="2020-09" db="EMBL/GenBank/DDBJ databases">
        <authorList>
            <person name="Sun Q."/>
            <person name="Kim S."/>
        </authorList>
    </citation>
    <scope>NUCLEOTIDE SEQUENCE</scope>
    <source>
        <strain evidence="3">KCTC 32501</strain>
    </source>
</reference>
<dbReference type="PANTHER" id="PTHR43581">
    <property type="entry name" value="ATP/GTP PHOSPHATASE"/>
    <property type="match status" value="1"/>
</dbReference>
<dbReference type="InterPro" id="IPR051396">
    <property type="entry name" value="Bact_Antivir_Def_Nuclease"/>
</dbReference>
<keyword evidence="4" id="KW-1185">Reference proteome</keyword>
<proteinExistence type="predicted"/>
<evidence type="ECO:0000313" key="3">
    <source>
        <dbReference type="EMBL" id="GHA71038.1"/>
    </source>
</evidence>
<dbReference type="Proteomes" id="UP000614287">
    <property type="component" value="Unassembled WGS sequence"/>
</dbReference>
<dbReference type="GO" id="GO:0004519">
    <property type="term" value="F:endonuclease activity"/>
    <property type="evidence" value="ECO:0007669"/>
    <property type="project" value="UniProtKB-KW"/>
</dbReference>
<keyword evidence="3" id="KW-0540">Nuclease</keyword>
<gene>
    <name evidence="3" type="ORF">GCM10009007_09870</name>
</gene>
<organism evidence="3 4">
    <name type="scientific">Formosimonas limnophila</name>
    <dbReference type="NCBI Taxonomy" id="1384487"/>
    <lineage>
        <taxon>Bacteria</taxon>
        <taxon>Pseudomonadati</taxon>
        <taxon>Pseudomonadota</taxon>
        <taxon>Betaproteobacteria</taxon>
        <taxon>Burkholderiales</taxon>
        <taxon>Burkholderiaceae</taxon>
        <taxon>Formosimonas</taxon>
    </lineage>
</organism>
<dbReference type="InterPro" id="IPR041685">
    <property type="entry name" value="AAA_GajA/Old/RecF-like"/>
</dbReference>
<dbReference type="AlphaFoldDB" id="A0A8J3CMA8"/>
<dbReference type="Pfam" id="PF13175">
    <property type="entry name" value="AAA_15"/>
    <property type="match status" value="1"/>
</dbReference>
<reference evidence="3" key="1">
    <citation type="journal article" date="2014" name="Int. J. Syst. Evol. Microbiol.">
        <title>Complete genome sequence of Corynebacterium casei LMG S-19264T (=DSM 44701T), isolated from a smear-ripened cheese.</title>
        <authorList>
            <consortium name="US DOE Joint Genome Institute (JGI-PGF)"/>
            <person name="Walter F."/>
            <person name="Albersmeier A."/>
            <person name="Kalinowski J."/>
            <person name="Ruckert C."/>
        </authorList>
    </citation>
    <scope>NUCLEOTIDE SEQUENCE</scope>
    <source>
        <strain evidence="3">KCTC 32501</strain>
    </source>
</reference>
<dbReference type="InterPro" id="IPR034139">
    <property type="entry name" value="TOPRIM_OLD"/>
</dbReference>
<feature type="domain" description="OLD protein-like TOPRIM" evidence="2">
    <location>
        <begin position="376"/>
        <end position="439"/>
    </location>
</feature>
<dbReference type="InterPro" id="IPR027417">
    <property type="entry name" value="P-loop_NTPase"/>
</dbReference>
<comment type="caution">
    <text evidence="3">The sequence shown here is derived from an EMBL/GenBank/DDBJ whole genome shotgun (WGS) entry which is preliminary data.</text>
</comment>
<accession>A0A8J3CMA8</accession>
<evidence type="ECO:0000259" key="1">
    <source>
        <dbReference type="Pfam" id="PF13175"/>
    </source>
</evidence>
<name>A0A8J3CMA8_9BURK</name>
<sequence>MSYISEINITNYKCFRDFSLKLNAGLNVLVGDNEAGKSTVLEAAHLALTGMLNGKYLRNELTSYFFNNEAEQEYLNSLANKTALAPPKITIEVFLSDDSLDIFKGDLNSKKDKTAIGFSFHIEFDDTYKAEYEELIKTPDLVKTIPIEYYKTTLITFARESITTRSIPLKSVVIDSTSSRLQNGSDVYISKIIRDDLDSKETVALAQSYRKLKETFMGDYAIVQLNRKISTNAGLSEKAVEISVDLSAKNSWDNALMTYVADIPFHQIGKGEQCLIKTHLALAQKKSQNSSLVLIEEPENHLSHTKLNQLIKTIQDKCEGKQILITTHSSFVANKLNLSHLTLLNNRVAMKLSDLKPDTQVFFEKLAGFETLRMVLAKKAILVEGPSDELIVQKAFLQKFNCLPIEKGIDVISVGLSFKRFLEIAQLINKPVAVVTDNDGDFKENITKKYTEFSSCTSIKICADSDNQQNTLEPQFAHVNPLASLNTILGRSESSTNELVAWMIKNKTTWALSVFGSTDEVVMPEYINDAVDWISDEK</sequence>
<dbReference type="EMBL" id="BMZG01000004">
    <property type="protein sequence ID" value="GHA71038.1"/>
    <property type="molecule type" value="Genomic_DNA"/>
</dbReference>
<protein>
    <submittedName>
        <fullName evidence="3">ATP-dependent endonuclease</fullName>
    </submittedName>
</protein>
<dbReference type="Gene3D" id="3.40.50.300">
    <property type="entry name" value="P-loop containing nucleotide triphosphate hydrolases"/>
    <property type="match status" value="1"/>
</dbReference>
<dbReference type="CDD" id="cd01026">
    <property type="entry name" value="TOPRIM_OLD"/>
    <property type="match status" value="1"/>
</dbReference>
<feature type="domain" description="Endonuclease GajA/Old nuclease/RecF-like AAA" evidence="1">
    <location>
        <begin position="3"/>
        <end position="333"/>
    </location>
</feature>
<evidence type="ECO:0000259" key="2">
    <source>
        <dbReference type="Pfam" id="PF20469"/>
    </source>
</evidence>
<dbReference type="PANTHER" id="PTHR43581:SF4">
    <property type="entry name" value="ATP_GTP PHOSPHATASE"/>
    <property type="match status" value="1"/>
</dbReference>
<keyword evidence="3" id="KW-0255">Endonuclease</keyword>
<evidence type="ECO:0000313" key="4">
    <source>
        <dbReference type="Proteomes" id="UP000614287"/>
    </source>
</evidence>
<keyword evidence="3" id="KW-0378">Hydrolase</keyword>
<dbReference type="Pfam" id="PF20469">
    <property type="entry name" value="OLD-like_TOPRIM"/>
    <property type="match status" value="1"/>
</dbReference>